<evidence type="ECO:0000313" key="2">
    <source>
        <dbReference type="Proteomes" id="UP001162483"/>
    </source>
</evidence>
<proteinExistence type="predicted"/>
<comment type="caution">
    <text evidence="1">The sequence shown here is derived from an EMBL/GenBank/DDBJ whole genome shotgun (WGS) entry which is preliminary data.</text>
</comment>
<name>A0ABN9E4G7_9NEOB</name>
<accession>A0ABN9E4G7</accession>
<dbReference type="Proteomes" id="UP001162483">
    <property type="component" value="Unassembled WGS sequence"/>
</dbReference>
<organism evidence="1 2">
    <name type="scientific">Staurois parvus</name>
    <dbReference type="NCBI Taxonomy" id="386267"/>
    <lineage>
        <taxon>Eukaryota</taxon>
        <taxon>Metazoa</taxon>
        <taxon>Chordata</taxon>
        <taxon>Craniata</taxon>
        <taxon>Vertebrata</taxon>
        <taxon>Euteleostomi</taxon>
        <taxon>Amphibia</taxon>
        <taxon>Batrachia</taxon>
        <taxon>Anura</taxon>
        <taxon>Neobatrachia</taxon>
        <taxon>Ranoidea</taxon>
        <taxon>Ranidae</taxon>
        <taxon>Staurois</taxon>
    </lineage>
</organism>
<dbReference type="EMBL" id="CATNWA010015127">
    <property type="protein sequence ID" value="CAI9579785.1"/>
    <property type="molecule type" value="Genomic_DNA"/>
</dbReference>
<protein>
    <submittedName>
        <fullName evidence="1">Uncharacterized protein</fullName>
    </submittedName>
</protein>
<gene>
    <name evidence="1" type="ORF">SPARVUS_LOCUS9170204</name>
</gene>
<sequence length="188" mass="20449">GIGGWRVCERRDLGGFVLGGGWGKRISLALGVSGKMALTLLVSGKNVPYIGGISGKNSPYIGGSGRMSLTLVVSRKNVPLTLVVSRKNVPYIWWSSGKNVPYIGDQWEECHLTLVISGKIVPYILDHVGRMSLHCCQWRNCPVTCGQWGMPLICPVGECPLLLASGGMPLYWFASGGDCPPYIWWPGW</sequence>
<evidence type="ECO:0000313" key="1">
    <source>
        <dbReference type="EMBL" id="CAI9579785.1"/>
    </source>
</evidence>
<feature type="non-terminal residue" evidence="1">
    <location>
        <position position="188"/>
    </location>
</feature>
<keyword evidence="2" id="KW-1185">Reference proteome</keyword>
<feature type="non-terminal residue" evidence="1">
    <location>
        <position position="1"/>
    </location>
</feature>
<reference evidence="1" key="1">
    <citation type="submission" date="2023-05" db="EMBL/GenBank/DDBJ databases">
        <authorList>
            <person name="Stuckert A."/>
        </authorList>
    </citation>
    <scope>NUCLEOTIDE SEQUENCE</scope>
</reference>